<evidence type="ECO:0000313" key="2">
    <source>
        <dbReference type="EMBL" id="SIT49350.1"/>
    </source>
</evidence>
<dbReference type="AlphaFoldDB" id="A0A1N7SPU9"/>
<evidence type="ECO:0000256" key="1">
    <source>
        <dbReference type="SAM" id="MobiDB-lite"/>
    </source>
</evidence>
<feature type="region of interest" description="Disordered" evidence="1">
    <location>
        <begin position="44"/>
        <end position="83"/>
    </location>
</feature>
<accession>A0A1N7SPU9</accession>
<evidence type="ECO:0000313" key="3">
    <source>
        <dbReference type="Proteomes" id="UP000187012"/>
    </source>
</evidence>
<dbReference type="Proteomes" id="UP000187012">
    <property type="component" value="Unassembled WGS sequence"/>
</dbReference>
<feature type="compositionally biased region" description="Polar residues" evidence="1">
    <location>
        <begin position="59"/>
        <end position="69"/>
    </location>
</feature>
<sequence length="83" mass="8969">MRLRHPPFSATLLNFAKFLSLLDLGLKTEKCAASQFTTTRSRLAGSDLAAARRVPQSYGPPNTSPSILKQSKGLGNKNPGQNQ</sequence>
<organism evidence="2 3">
    <name type="scientific">Paraburkholderia ribeironis</name>
    <dbReference type="NCBI Taxonomy" id="1247936"/>
    <lineage>
        <taxon>Bacteria</taxon>
        <taxon>Pseudomonadati</taxon>
        <taxon>Pseudomonadota</taxon>
        <taxon>Betaproteobacteria</taxon>
        <taxon>Burkholderiales</taxon>
        <taxon>Burkholderiaceae</taxon>
        <taxon>Paraburkholderia</taxon>
    </lineage>
</organism>
<keyword evidence="3" id="KW-1185">Reference proteome</keyword>
<dbReference type="EMBL" id="CYGX02000137">
    <property type="protein sequence ID" value="SIT49350.1"/>
    <property type="molecule type" value="Genomic_DNA"/>
</dbReference>
<reference evidence="2 3" key="1">
    <citation type="submission" date="2016-12" db="EMBL/GenBank/DDBJ databases">
        <authorList>
            <person name="Song W.-J."/>
            <person name="Kurnit D.M."/>
        </authorList>
    </citation>
    <scope>NUCLEOTIDE SEQUENCE [LARGE SCALE GENOMIC DNA]</scope>
    <source>
        <strain evidence="2 3">STM7296</strain>
    </source>
</reference>
<name>A0A1N7SPU9_9BURK</name>
<protein>
    <submittedName>
        <fullName evidence="2">Uncharacterized protein</fullName>
    </submittedName>
</protein>
<proteinExistence type="predicted"/>
<gene>
    <name evidence="2" type="ORF">BN2475_1370011</name>
</gene>